<dbReference type="Proteomes" id="UP000271708">
    <property type="component" value="Plasmid unnamed"/>
</dbReference>
<reference evidence="2 3" key="1">
    <citation type="submission" date="2019-11" db="EMBL/GenBank/DDBJ databases">
        <title>Complete Genome Sequence of Janibacter melonis M714.</title>
        <authorList>
            <person name="Zhao Q."/>
        </authorList>
    </citation>
    <scope>NUCLEOTIDE SEQUENCE [LARGE SCALE GENOMIC DNA]</scope>
    <source>
        <strain evidence="2 3">M714</strain>
        <plasmid evidence="2 3">unnamed</plasmid>
    </source>
</reference>
<dbReference type="KEGG" id="jme:EEW87_17645"/>
<proteinExistence type="predicted"/>
<dbReference type="AlphaFoldDB" id="A0A650GFK5"/>
<geneLocation type="plasmid" evidence="2">
    <name>unnamed</name>
</geneLocation>
<evidence type="ECO:0000313" key="2">
    <source>
        <dbReference type="EMBL" id="QGX08829.1"/>
    </source>
</evidence>
<dbReference type="EMBL" id="CP046475">
    <property type="protein sequence ID" value="QGX08829.1"/>
    <property type="molecule type" value="Genomic_DNA"/>
</dbReference>
<evidence type="ECO:0008006" key="4">
    <source>
        <dbReference type="Google" id="ProtNLM"/>
    </source>
</evidence>
<organism evidence="2 3">
    <name type="scientific">Janibacter melonis</name>
    <dbReference type="NCBI Taxonomy" id="262209"/>
    <lineage>
        <taxon>Bacteria</taxon>
        <taxon>Bacillati</taxon>
        <taxon>Actinomycetota</taxon>
        <taxon>Actinomycetes</taxon>
        <taxon>Micrococcales</taxon>
        <taxon>Intrasporangiaceae</taxon>
        <taxon>Janibacter</taxon>
    </lineage>
</organism>
<name>A0A650GFK5_9MICO</name>
<gene>
    <name evidence="2" type="ORF">EEW87_17645</name>
</gene>
<feature type="chain" id="PRO_5039715281" description="Secreted protein" evidence="1">
    <location>
        <begin position="40"/>
        <end position="139"/>
    </location>
</feature>
<feature type="signal peptide" evidence="1">
    <location>
        <begin position="1"/>
        <end position="39"/>
    </location>
</feature>
<evidence type="ECO:0000313" key="3">
    <source>
        <dbReference type="Proteomes" id="UP000271708"/>
    </source>
</evidence>
<dbReference type="RefSeq" id="WP_123093648.1">
    <property type="nucleotide sequence ID" value="NZ_CP046475.1"/>
</dbReference>
<accession>A0A650GFK5</accession>
<keyword evidence="1" id="KW-0732">Signal</keyword>
<keyword evidence="2" id="KW-0614">Plasmid</keyword>
<dbReference type="GeneID" id="59163555"/>
<protein>
    <recommendedName>
        <fullName evidence="4">Secreted protein</fullName>
    </recommendedName>
</protein>
<sequence length="139" mass="15067">MNMPAQNRPISPARHGVRRLLYAAAAGALLVTIPGVSQAGASPHAATASALCANQGSDFGCYDPYRKELWVVDKECDGRAVYMEFRYFNNSGGVRKFYAAGGCNSSPTYRNADYDVASIKVCEDDGNPVWPDPCTYRGF</sequence>
<evidence type="ECO:0000256" key="1">
    <source>
        <dbReference type="SAM" id="SignalP"/>
    </source>
</evidence>